<dbReference type="PANTHER" id="PTHR30146">
    <property type="entry name" value="LACI-RELATED TRANSCRIPTIONAL REPRESSOR"/>
    <property type="match status" value="1"/>
</dbReference>
<dbReference type="InterPro" id="IPR046335">
    <property type="entry name" value="LacI/GalR-like_sensor"/>
</dbReference>
<evidence type="ECO:0000313" key="7">
    <source>
        <dbReference type="Proteomes" id="UP000565576"/>
    </source>
</evidence>
<dbReference type="CDD" id="cd01392">
    <property type="entry name" value="HTH_LacI"/>
    <property type="match status" value="1"/>
</dbReference>
<reference evidence="6 7" key="1">
    <citation type="submission" date="2020-08" db="EMBL/GenBank/DDBJ databases">
        <title>Genomic Encyclopedia of Type Strains, Phase IV (KMG-V): Genome sequencing to study the core and pangenomes of soil and plant-associated prokaryotes.</title>
        <authorList>
            <person name="Whitman W."/>
        </authorList>
    </citation>
    <scope>NUCLEOTIDE SEQUENCE [LARGE SCALE GENOMIC DNA]</scope>
    <source>
        <strain evidence="6 7">SEMIA 4060</strain>
    </source>
</reference>
<dbReference type="Proteomes" id="UP000565576">
    <property type="component" value="Unassembled WGS sequence"/>
</dbReference>
<feature type="region of interest" description="Disordered" evidence="4">
    <location>
        <begin position="1"/>
        <end position="22"/>
    </location>
</feature>
<evidence type="ECO:0000256" key="4">
    <source>
        <dbReference type="SAM" id="MobiDB-lite"/>
    </source>
</evidence>
<comment type="caution">
    <text evidence="6">The sequence shown here is derived from an EMBL/GenBank/DDBJ whole genome shotgun (WGS) entry which is preliminary data.</text>
</comment>
<accession>A0A7X0IPJ0</accession>
<evidence type="ECO:0000259" key="5">
    <source>
        <dbReference type="PROSITE" id="PS50932"/>
    </source>
</evidence>
<dbReference type="Pfam" id="PF13377">
    <property type="entry name" value="Peripla_BP_3"/>
    <property type="match status" value="1"/>
</dbReference>
<feature type="domain" description="HTH lacI-type" evidence="5">
    <location>
        <begin position="21"/>
        <end position="75"/>
    </location>
</feature>
<dbReference type="RefSeq" id="WP_313206294.1">
    <property type="nucleotide sequence ID" value="NZ_JACHBG010000003.1"/>
</dbReference>
<evidence type="ECO:0000256" key="1">
    <source>
        <dbReference type="ARBA" id="ARBA00023015"/>
    </source>
</evidence>
<sequence>MPKREGTTIAGKRDPKTRVKPTLDEIAERANTSRSTVSRAFSRPDLLNPKTVAQILAIAEEIGYRPNNMARALSTGRTGNIGLLVPDIANPFFPPLIKAIQSQADALGLCLFLGSSGESGARENTLFERLAGQTDGIILASTRLSEAQVKIHAARHPITLINRDMAGLPRVLIDTQAAVMEAVGFLAENGHRHIAYLSGPKESWSNQQRMEAATEACRRTDMRLSIIPLSEPSFEGGEAAAEEAVAAGVTAILAFDDLTAQGAHARLSALGIDVPRDISLIGCDDALPAMTYPALSTLSGLSQEAGRHALKLLCDAIEHRDGSQDMKVVLGARFILRDTAGPAPAGDAKDRDRS</sequence>
<dbReference type="Gene3D" id="1.10.260.40">
    <property type="entry name" value="lambda repressor-like DNA-binding domains"/>
    <property type="match status" value="1"/>
</dbReference>
<dbReference type="SUPFAM" id="SSF53822">
    <property type="entry name" value="Periplasmic binding protein-like I"/>
    <property type="match status" value="1"/>
</dbReference>
<keyword evidence="3" id="KW-0804">Transcription</keyword>
<dbReference type="Gene3D" id="3.40.50.2300">
    <property type="match status" value="2"/>
</dbReference>
<evidence type="ECO:0000256" key="2">
    <source>
        <dbReference type="ARBA" id="ARBA00023125"/>
    </source>
</evidence>
<dbReference type="CDD" id="cd06267">
    <property type="entry name" value="PBP1_LacI_sugar_binding-like"/>
    <property type="match status" value="1"/>
</dbReference>
<evidence type="ECO:0000256" key="3">
    <source>
        <dbReference type="ARBA" id="ARBA00023163"/>
    </source>
</evidence>
<keyword evidence="2" id="KW-0238">DNA-binding</keyword>
<proteinExistence type="predicted"/>
<dbReference type="SMART" id="SM00354">
    <property type="entry name" value="HTH_LACI"/>
    <property type="match status" value="1"/>
</dbReference>
<dbReference type="InterPro" id="IPR010982">
    <property type="entry name" value="Lambda_DNA-bd_dom_sf"/>
</dbReference>
<dbReference type="InterPro" id="IPR000843">
    <property type="entry name" value="HTH_LacI"/>
</dbReference>
<dbReference type="PROSITE" id="PS50932">
    <property type="entry name" value="HTH_LACI_2"/>
    <property type="match status" value="1"/>
</dbReference>
<dbReference type="EMBL" id="JACHBG010000003">
    <property type="protein sequence ID" value="MBB6484774.1"/>
    <property type="molecule type" value="Genomic_DNA"/>
</dbReference>
<dbReference type="GO" id="GO:0003700">
    <property type="term" value="F:DNA-binding transcription factor activity"/>
    <property type="evidence" value="ECO:0007669"/>
    <property type="project" value="TreeGrafter"/>
</dbReference>
<dbReference type="InterPro" id="IPR028082">
    <property type="entry name" value="Peripla_BP_I"/>
</dbReference>
<dbReference type="AlphaFoldDB" id="A0A7X0IPJ0"/>
<dbReference type="GO" id="GO:0000976">
    <property type="term" value="F:transcription cis-regulatory region binding"/>
    <property type="evidence" value="ECO:0007669"/>
    <property type="project" value="TreeGrafter"/>
</dbReference>
<evidence type="ECO:0000313" key="6">
    <source>
        <dbReference type="EMBL" id="MBB6484774.1"/>
    </source>
</evidence>
<protein>
    <submittedName>
        <fullName evidence="6">LacI family transcriptional regulator</fullName>
    </submittedName>
</protein>
<gene>
    <name evidence="6" type="ORF">GGD46_002052</name>
</gene>
<keyword evidence="1" id="KW-0805">Transcription regulation</keyword>
<dbReference type="Pfam" id="PF00356">
    <property type="entry name" value="LacI"/>
    <property type="match status" value="1"/>
</dbReference>
<dbReference type="PANTHER" id="PTHR30146:SF109">
    <property type="entry name" value="HTH-TYPE TRANSCRIPTIONAL REGULATOR GALS"/>
    <property type="match status" value="1"/>
</dbReference>
<name>A0A7X0IPJ0_9HYPH</name>
<dbReference type="SUPFAM" id="SSF47413">
    <property type="entry name" value="lambda repressor-like DNA-binding domains"/>
    <property type="match status" value="1"/>
</dbReference>
<organism evidence="6 7">
    <name type="scientific">Rhizobium lusitanum</name>
    <dbReference type="NCBI Taxonomy" id="293958"/>
    <lineage>
        <taxon>Bacteria</taxon>
        <taxon>Pseudomonadati</taxon>
        <taxon>Pseudomonadota</taxon>
        <taxon>Alphaproteobacteria</taxon>
        <taxon>Hyphomicrobiales</taxon>
        <taxon>Rhizobiaceae</taxon>
        <taxon>Rhizobium/Agrobacterium group</taxon>
        <taxon>Rhizobium</taxon>
    </lineage>
</organism>